<reference evidence="2 3" key="1">
    <citation type="submission" date="2024-02" db="EMBL/GenBank/DDBJ databases">
        <title>Full genome sequence of Nocardioides kribbensis.</title>
        <authorList>
            <person name="Poletto B.L."/>
            <person name="Silva G."/>
            <person name="Galante D."/>
            <person name="Campos K.R."/>
            <person name="Santos M.B.N."/>
            <person name="Sacchi C.T."/>
        </authorList>
    </citation>
    <scope>NUCLEOTIDE SEQUENCE [LARGE SCALE GENOMIC DNA]</scope>
    <source>
        <strain evidence="2 3">O4R</strain>
    </source>
</reference>
<dbReference type="RefSeq" id="WP_349804647.1">
    <property type="nucleotide sequence ID" value="NZ_JBEGDP010000010.1"/>
</dbReference>
<proteinExistence type="predicted"/>
<evidence type="ECO:0000256" key="1">
    <source>
        <dbReference type="SAM" id="MobiDB-lite"/>
    </source>
</evidence>
<evidence type="ECO:0000313" key="3">
    <source>
        <dbReference type="Proteomes" id="UP001482520"/>
    </source>
</evidence>
<evidence type="ECO:0000313" key="2">
    <source>
        <dbReference type="EMBL" id="MEQ7847729.1"/>
    </source>
</evidence>
<accession>A0ABV1NZ08</accession>
<sequence length="172" mass="18376">MSEQSPEAPADQTSEQPQEGGEQEPKTFDAEYVANLRKEAAKYRTEAKAAASELEKQRQASMSEADKAVAEAEARGRSAAATEYGTRLARSEFDALAGRRNAGFDTSAALEFVDLKKFLNEDGDVDSKAIKSAVERLVPEESTAASFDGGARTTAPKGPDMNSLLRKAAGRA</sequence>
<feature type="compositionally biased region" description="Basic and acidic residues" evidence="1">
    <location>
        <begin position="44"/>
        <end position="76"/>
    </location>
</feature>
<evidence type="ECO:0008006" key="4">
    <source>
        <dbReference type="Google" id="ProtNLM"/>
    </source>
</evidence>
<comment type="caution">
    <text evidence="2">The sequence shown here is derived from an EMBL/GenBank/DDBJ whole genome shotgun (WGS) entry which is preliminary data.</text>
</comment>
<protein>
    <recommendedName>
        <fullName evidence="4">Scaffolding protein</fullName>
    </recommendedName>
</protein>
<organism evidence="2 3">
    <name type="scientific">Nocardioides kribbensis</name>
    <dbReference type="NCBI Taxonomy" id="305517"/>
    <lineage>
        <taxon>Bacteria</taxon>
        <taxon>Bacillati</taxon>
        <taxon>Actinomycetota</taxon>
        <taxon>Actinomycetes</taxon>
        <taxon>Propionibacteriales</taxon>
        <taxon>Nocardioidaceae</taxon>
        <taxon>Nocardioides</taxon>
    </lineage>
</organism>
<feature type="region of interest" description="Disordered" evidence="1">
    <location>
        <begin position="141"/>
        <end position="172"/>
    </location>
</feature>
<keyword evidence="3" id="KW-1185">Reference proteome</keyword>
<name>A0ABV1NZ08_9ACTN</name>
<dbReference type="Proteomes" id="UP001482520">
    <property type="component" value="Unassembled WGS sequence"/>
</dbReference>
<feature type="region of interest" description="Disordered" evidence="1">
    <location>
        <begin position="1"/>
        <end position="31"/>
    </location>
</feature>
<feature type="region of interest" description="Disordered" evidence="1">
    <location>
        <begin position="44"/>
        <end position="85"/>
    </location>
</feature>
<gene>
    <name evidence="2" type="ORF">V6R90_10600</name>
</gene>
<dbReference type="EMBL" id="JBEGDP010000010">
    <property type="protein sequence ID" value="MEQ7847729.1"/>
    <property type="molecule type" value="Genomic_DNA"/>
</dbReference>